<evidence type="ECO:0000313" key="1">
    <source>
        <dbReference type="EMBL" id="BAU31799.1"/>
    </source>
</evidence>
<name>A0A0U4WVD1_9MICO</name>
<proteinExistence type="predicted"/>
<dbReference type="Pfam" id="PF08843">
    <property type="entry name" value="AbiEii"/>
    <property type="match status" value="1"/>
</dbReference>
<organism evidence="1 2">
    <name type="scientific">Microcella alkaliphila</name>
    <dbReference type="NCBI Taxonomy" id="279828"/>
    <lineage>
        <taxon>Bacteria</taxon>
        <taxon>Bacillati</taxon>
        <taxon>Actinomycetota</taxon>
        <taxon>Actinomycetes</taxon>
        <taxon>Micrococcales</taxon>
        <taxon>Microbacteriaceae</taxon>
        <taxon>Microcella</taxon>
    </lineage>
</organism>
<dbReference type="KEGG" id="malk:MalAC0309_0934"/>
<dbReference type="InterPro" id="IPR014942">
    <property type="entry name" value="AbiEii"/>
</dbReference>
<accession>A0A0U4WVD1</accession>
<gene>
    <name evidence="1" type="ORF">MalAC0309_0934</name>
</gene>
<protein>
    <recommendedName>
        <fullName evidence="3">Nucleotidyltransferase AbiEii toxin of type IV toxin-antitoxin system</fullName>
    </recommendedName>
</protein>
<evidence type="ECO:0000313" key="2">
    <source>
        <dbReference type="Proteomes" id="UP000218965"/>
    </source>
</evidence>
<reference evidence="1 2" key="2">
    <citation type="submission" date="2016-01" db="EMBL/GenBank/DDBJ databases">
        <title>Microcella alkaliphila JAM AC0309 whole genome shotgun sequence.</title>
        <authorList>
            <person name="Kurata A."/>
            <person name="Hirose Y."/>
            <person name="Kishimoto N."/>
            <person name="Kobayashi T."/>
        </authorList>
    </citation>
    <scope>NUCLEOTIDE SEQUENCE [LARGE SCALE GENOMIC DNA]</scope>
    <source>
        <strain evidence="1 2">JAM AC0309</strain>
    </source>
</reference>
<dbReference type="EMBL" id="AP017315">
    <property type="protein sequence ID" value="BAU31799.1"/>
    <property type="molecule type" value="Genomic_DNA"/>
</dbReference>
<dbReference type="Proteomes" id="UP000218965">
    <property type="component" value="Chromosome"/>
</dbReference>
<reference evidence="2" key="1">
    <citation type="submission" date="2015-12" db="EMBL/GenBank/DDBJ databases">
        <authorList>
            <person name="Shamseldin A."/>
            <person name="Moawad H."/>
            <person name="Abd El-Rahim W.M."/>
            <person name="Sadowsky M.J."/>
        </authorList>
    </citation>
    <scope>NUCLEOTIDE SEQUENCE [LARGE SCALE GENOMIC DNA]</scope>
    <source>
        <strain evidence="2">JAM AC0309</strain>
    </source>
</reference>
<evidence type="ECO:0008006" key="3">
    <source>
        <dbReference type="Google" id="ProtNLM"/>
    </source>
</evidence>
<dbReference type="RefSeq" id="WP_096420981.1">
    <property type="nucleotide sequence ID" value="NZ_AP017315.1"/>
</dbReference>
<dbReference type="OrthoDB" id="3199565at2"/>
<dbReference type="AlphaFoldDB" id="A0A0U4WVD1"/>
<sequence length="241" mass="26692">MALVVVGQMLPGGAVKGGSAMALRFGRGSRFTRDLDVARRGPLNQFRSDFEESLAAGWAGFTGRLIEKQAPRPTGVPTTYVMQPFEVKLDYRGRPWCTVAFELGHNEIGDAEEPEYRLAHDLAELFTEVGLEAPRPIPVLRADHQIAQKLHALSAAGSERAHDLVDLQILEAGEPVDLLLTKATCTRLFEYRRQQTWPPRMAAGDRWDTLYEEAANGLDVLATVDDAIIWVNELIARIAQS</sequence>